<evidence type="ECO:0000313" key="9">
    <source>
        <dbReference type="Proteomes" id="UP000324285"/>
    </source>
</evidence>
<dbReference type="PANTHER" id="PTHR34137:SF1">
    <property type="entry name" value="EXODEOXYRIBONUCLEASE 7 SMALL SUBUNIT"/>
    <property type="match status" value="1"/>
</dbReference>
<dbReference type="AlphaFoldDB" id="A0A5C1NBL7"/>
<organism evidence="8 9">
    <name type="scientific">Halomonas binhaiensis</name>
    <dbReference type="NCBI Taxonomy" id="2562282"/>
    <lineage>
        <taxon>Bacteria</taxon>
        <taxon>Pseudomonadati</taxon>
        <taxon>Pseudomonadota</taxon>
        <taxon>Gammaproteobacteria</taxon>
        <taxon>Oceanospirillales</taxon>
        <taxon>Halomonadaceae</taxon>
        <taxon>Halomonas</taxon>
    </lineage>
</organism>
<dbReference type="NCBIfam" id="TIGR01280">
    <property type="entry name" value="xseB"/>
    <property type="match status" value="1"/>
</dbReference>
<accession>A0A5C1NBL7</accession>
<dbReference type="Proteomes" id="UP000324285">
    <property type="component" value="Chromosome"/>
</dbReference>
<reference evidence="8" key="1">
    <citation type="submission" date="2021-02" db="EMBL/GenBank/DDBJ databases">
        <title>Strain Y2R2, a novel species of the genus Halomonas.</title>
        <authorList>
            <person name="Huang H."/>
        </authorList>
    </citation>
    <scope>NUCLEOTIDE SEQUENCE</scope>
    <source>
        <strain evidence="8">Y2R2</strain>
    </source>
</reference>
<dbReference type="InterPro" id="IPR003761">
    <property type="entry name" value="Exonuc_VII_S"/>
</dbReference>
<comment type="similarity">
    <text evidence="1 6">Belongs to the XseB family.</text>
</comment>
<comment type="catalytic activity">
    <reaction evidence="6">
        <text>Exonucleolytic cleavage in either 5'- to 3'- or 3'- to 5'-direction to yield nucleoside 5'-phosphates.</text>
        <dbReference type="EC" id="3.1.11.6"/>
    </reaction>
</comment>
<name>A0A5C1NBL7_9GAMM</name>
<dbReference type="NCBIfam" id="NF002140">
    <property type="entry name" value="PRK00977.1-4"/>
    <property type="match status" value="1"/>
</dbReference>
<dbReference type="GO" id="GO:0008855">
    <property type="term" value="F:exodeoxyribonuclease VII activity"/>
    <property type="evidence" value="ECO:0007669"/>
    <property type="project" value="UniProtKB-UniRule"/>
</dbReference>
<dbReference type="GO" id="GO:0005829">
    <property type="term" value="C:cytosol"/>
    <property type="evidence" value="ECO:0007669"/>
    <property type="project" value="TreeGrafter"/>
</dbReference>
<keyword evidence="9" id="KW-1185">Reference proteome</keyword>
<dbReference type="OrthoDB" id="9801128at2"/>
<evidence type="ECO:0000256" key="1">
    <source>
        <dbReference type="ARBA" id="ARBA00009998"/>
    </source>
</evidence>
<protein>
    <recommendedName>
        <fullName evidence="6">Exodeoxyribonuclease 7 small subunit</fullName>
        <ecNumber evidence="6">3.1.11.6</ecNumber>
    </recommendedName>
    <alternativeName>
        <fullName evidence="6">Exodeoxyribonuclease VII small subunit</fullName>
        <shortName evidence="6">Exonuclease VII small subunit</shortName>
    </alternativeName>
</protein>
<evidence type="ECO:0000256" key="2">
    <source>
        <dbReference type="ARBA" id="ARBA00022490"/>
    </source>
</evidence>
<dbReference type="EC" id="3.1.11.6" evidence="6"/>
<comment type="subunit">
    <text evidence="6">Heterooligomer composed of large and small subunits.</text>
</comment>
<keyword evidence="2 6" id="KW-0963">Cytoplasm</keyword>
<comment type="function">
    <text evidence="6">Bidirectionally degrades single-stranded DNA into large acid-insoluble oligonucleotides, which are then degraded further into small acid-soluble oligonucleotides.</text>
</comment>
<gene>
    <name evidence="6" type="primary">xseB</name>
    <name evidence="8" type="ORF">E4T21_00175</name>
</gene>
<evidence type="ECO:0000313" key="8">
    <source>
        <dbReference type="EMBL" id="QEM80143.1"/>
    </source>
</evidence>
<comment type="subcellular location">
    <subcellularLocation>
        <location evidence="6">Cytoplasm</location>
    </subcellularLocation>
</comment>
<dbReference type="Pfam" id="PF02609">
    <property type="entry name" value="Exonuc_VII_S"/>
    <property type="match status" value="1"/>
</dbReference>
<evidence type="ECO:0000256" key="7">
    <source>
        <dbReference type="SAM" id="MobiDB-lite"/>
    </source>
</evidence>
<feature type="compositionally biased region" description="Polar residues" evidence="7">
    <location>
        <begin position="77"/>
        <end position="94"/>
    </location>
</feature>
<evidence type="ECO:0000256" key="4">
    <source>
        <dbReference type="ARBA" id="ARBA00022801"/>
    </source>
</evidence>
<feature type="compositionally biased region" description="Basic and acidic residues" evidence="7">
    <location>
        <begin position="1"/>
        <end position="20"/>
    </location>
</feature>
<evidence type="ECO:0000256" key="6">
    <source>
        <dbReference type="HAMAP-Rule" id="MF_00337"/>
    </source>
</evidence>
<dbReference type="HAMAP" id="MF_00337">
    <property type="entry name" value="Exonuc_7_S"/>
    <property type="match status" value="1"/>
</dbReference>
<evidence type="ECO:0000256" key="3">
    <source>
        <dbReference type="ARBA" id="ARBA00022722"/>
    </source>
</evidence>
<dbReference type="KEGG" id="hbh:E4T21_00175"/>
<dbReference type="GO" id="GO:0009318">
    <property type="term" value="C:exodeoxyribonuclease VII complex"/>
    <property type="evidence" value="ECO:0007669"/>
    <property type="project" value="UniProtKB-UniRule"/>
</dbReference>
<proteinExistence type="inferred from homology"/>
<dbReference type="Gene3D" id="1.10.287.1040">
    <property type="entry name" value="Exonuclease VII, small subunit"/>
    <property type="match status" value="1"/>
</dbReference>
<keyword evidence="3 6" id="KW-0540">Nuclease</keyword>
<feature type="region of interest" description="Disordered" evidence="7">
    <location>
        <begin position="77"/>
        <end position="104"/>
    </location>
</feature>
<dbReference type="RefSeq" id="WP_149282424.1">
    <property type="nucleotide sequence ID" value="NZ_CP038437.2"/>
</dbReference>
<dbReference type="SUPFAM" id="SSF116842">
    <property type="entry name" value="XseB-like"/>
    <property type="match status" value="1"/>
</dbReference>
<feature type="region of interest" description="Disordered" evidence="7">
    <location>
        <begin position="1"/>
        <end position="26"/>
    </location>
</feature>
<keyword evidence="4 6" id="KW-0378">Hydrolase</keyword>
<dbReference type="EMBL" id="CP038437">
    <property type="protein sequence ID" value="QEM80143.1"/>
    <property type="molecule type" value="Genomic_DNA"/>
</dbReference>
<keyword evidence="5 6" id="KW-0269">Exonuclease</keyword>
<evidence type="ECO:0000256" key="5">
    <source>
        <dbReference type="ARBA" id="ARBA00022839"/>
    </source>
</evidence>
<dbReference type="GO" id="GO:0006308">
    <property type="term" value="P:DNA catabolic process"/>
    <property type="evidence" value="ECO:0007669"/>
    <property type="project" value="UniProtKB-UniRule"/>
</dbReference>
<sequence>MAKQDTRQQDADAEPRPRDEEPQDFAASMERLETLVEQLESGELSLEASLEAFERGVVLARDAQRRLNTAELKVRSLTESQDGGMQLTPFSTGEENPVESDGEG</sequence>
<dbReference type="InterPro" id="IPR037004">
    <property type="entry name" value="Exonuc_VII_ssu_sf"/>
</dbReference>
<dbReference type="PANTHER" id="PTHR34137">
    <property type="entry name" value="EXODEOXYRIBONUCLEASE 7 SMALL SUBUNIT"/>
    <property type="match status" value="1"/>
</dbReference>